<dbReference type="EnsemblPlants" id="EMT31781">
    <property type="protein sequence ID" value="EMT31781"/>
    <property type="gene ID" value="F775_52656"/>
</dbReference>
<dbReference type="PANTHER" id="PTHR10579">
    <property type="entry name" value="CALCIUM-ACTIVATED CHLORIDE CHANNEL REGULATOR"/>
    <property type="match status" value="1"/>
</dbReference>
<protein>
    <recommendedName>
        <fullName evidence="2">VWFA domain-containing protein</fullName>
    </recommendedName>
</protein>
<sequence length="171" mass="18759">MANPFSFPPAMDNFRFGLPPATLMQPGSVQTSLSFRTDYAPETCVYDDNKPVEEPPHDGRSVVQEALVLKTHCEIPAVARGTAHDGFAVLVHAKAPGTPSTAEKTPVDLVTVLDVSGSMVGRKLELLKDAMGFPVDNLWPCRPPQRRLLLGPQLARPPRWRACRKPGIRPR</sequence>
<dbReference type="InterPro" id="IPR036465">
    <property type="entry name" value="vWFA_dom_sf"/>
</dbReference>
<name>M8D5Z1_AEGTA</name>
<proteinExistence type="predicted"/>
<accession>M8D5Z1</accession>
<evidence type="ECO:0000313" key="1">
    <source>
        <dbReference type="EnsemblPlants" id="EMT31781"/>
    </source>
</evidence>
<dbReference type="PANTHER" id="PTHR10579:SF135">
    <property type="entry name" value="OS12G0203500 PROTEIN"/>
    <property type="match status" value="1"/>
</dbReference>
<reference evidence="1" key="1">
    <citation type="submission" date="2015-06" db="UniProtKB">
        <authorList>
            <consortium name="EnsemblPlants"/>
        </authorList>
    </citation>
    <scope>IDENTIFICATION</scope>
</reference>
<evidence type="ECO:0008006" key="2">
    <source>
        <dbReference type="Google" id="ProtNLM"/>
    </source>
</evidence>
<organism evidence="1">
    <name type="scientific">Aegilops tauschii</name>
    <name type="common">Tausch's goatgrass</name>
    <name type="synonym">Aegilops squarrosa</name>
    <dbReference type="NCBI Taxonomy" id="37682"/>
    <lineage>
        <taxon>Eukaryota</taxon>
        <taxon>Viridiplantae</taxon>
        <taxon>Streptophyta</taxon>
        <taxon>Embryophyta</taxon>
        <taxon>Tracheophyta</taxon>
        <taxon>Spermatophyta</taxon>
        <taxon>Magnoliopsida</taxon>
        <taxon>Liliopsida</taxon>
        <taxon>Poales</taxon>
        <taxon>Poaceae</taxon>
        <taxon>BOP clade</taxon>
        <taxon>Pooideae</taxon>
        <taxon>Triticodae</taxon>
        <taxon>Triticeae</taxon>
        <taxon>Triticinae</taxon>
        <taxon>Aegilops</taxon>
    </lineage>
</organism>
<dbReference type="AlphaFoldDB" id="M8D5Z1"/>
<dbReference type="InterPro" id="IPR051266">
    <property type="entry name" value="CLCR"/>
</dbReference>
<dbReference type="SUPFAM" id="SSF53300">
    <property type="entry name" value="vWA-like"/>
    <property type="match status" value="1"/>
</dbReference>